<evidence type="ECO:0000313" key="6">
    <source>
        <dbReference type="Proteomes" id="UP000187172"/>
    </source>
</evidence>
<dbReference type="SMART" id="SM00347">
    <property type="entry name" value="HTH_MARR"/>
    <property type="match status" value="1"/>
</dbReference>
<evidence type="ECO:0000256" key="3">
    <source>
        <dbReference type="ARBA" id="ARBA00023163"/>
    </source>
</evidence>
<evidence type="ECO:0000256" key="1">
    <source>
        <dbReference type="ARBA" id="ARBA00023015"/>
    </source>
</evidence>
<dbReference type="Gene3D" id="1.10.10.10">
    <property type="entry name" value="Winged helix-like DNA-binding domain superfamily/Winged helix DNA-binding domain"/>
    <property type="match status" value="1"/>
</dbReference>
<keyword evidence="1" id="KW-0805">Transcription regulation</keyword>
<keyword evidence="6" id="KW-1185">Reference proteome</keyword>
<protein>
    <recommendedName>
        <fullName evidence="4">HTH marR-type domain-containing protein</fullName>
    </recommendedName>
</protein>
<evidence type="ECO:0000256" key="2">
    <source>
        <dbReference type="ARBA" id="ARBA00023125"/>
    </source>
</evidence>
<dbReference type="EMBL" id="MRTP01000006">
    <property type="protein sequence ID" value="OMF52651.1"/>
    <property type="molecule type" value="Genomic_DNA"/>
</dbReference>
<comment type="caution">
    <text evidence="5">The sequence shown here is derived from an EMBL/GenBank/DDBJ whole genome shotgun (WGS) entry which is preliminary data.</text>
</comment>
<dbReference type="Pfam" id="PF12802">
    <property type="entry name" value="MarR_2"/>
    <property type="match status" value="1"/>
</dbReference>
<reference evidence="5 6" key="1">
    <citation type="submission" date="2016-11" db="EMBL/GenBank/DDBJ databases">
        <title>Paenibacillus species isolates.</title>
        <authorList>
            <person name="Beno S.M."/>
        </authorList>
    </citation>
    <scope>NUCLEOTIDE SEQUENCE [LARGE SCALE GENOMIC DNA]</scope>
    <source>
        <strain evidence="5 6">FSL R5-0378</strain>
    </source>
</reference>
<dbReference type="PANTHER" id="PTHR33164:SF99">
    <property type="entry name" value="MARR FAMILY REGULATORY PROTEIN"/>
    <property type="match status" value="1"/>
</dbReference>
<evidence type="ECO:0000259" key="4">
    <source>
        <dbReference type="PROSITE" id="PS50995"/>
    </source>
</evidence>
<keyword evidence="3" id="KW-0804">Transcription</keyword>
<feature type="domain" description="HTH marR-type" evidence="4">
    <location>
        <begin position="14"/>
        <end position="148"/>
    </location>
</feature>
<dbReference type="SUPFAM" id="SSF46785">
    <property type="entry name" value="Winged helix' DNA-binding domain"/>
    <property type="match status" value="1"/>
</dbReference>
<sequence>MDHQERQDPQIKLAAEVVQSFSGIQKRLLEFTRSNAEGLGLTVLQLAILNTLYTAPGMTLRELTERLSSPKSTLSVQVEGLVQSGLVDRVISETDRREVKLSLTADGRERSLQSAAKPRSYQAMAFALEQLPASDVESLLRIHQNIQKLLEEYTSR</sequence>
<dbReference type="STRING" id="297318.BK138_21465"/>
<organism evidence="5 6">
    <name type="scientific">Paenibacillus rhizosphaerae</name>
    <dbReference type="NCBI Taxonomy" id="297318"/>
    <lineage>
        <taxon>Bacteria</taxon>
        <taxon>Bacillati</taxon>
        <taxon>Bacillota</taxon>
        <taxon>Bacilli</taxon>
        <taxon>Bacillales</taxon>
        <taxon>Paenibacillaceae</taxon>
        <taxon>Paenibacillus</taxon>
    </lineage>
</organism>
<dbReference type="GO" id="GO:0006950">
    <property type="term" value="P:response to stress"/>
    <property type="evidence" value="ECO:0007669"/>
    <property type="project" value="TreeGrafter"/>
</dbReference>
<dbReference type="InterPro" id="IPR023187">
    <property type="entry name" value="Tscrpt_reg_MarR-type_CS"/>
</dbReference>
<accession>A0A1R1ELF6</accession>
<dbReference type="RefSeq" id="WP_076172823.1">
    <property type="nucleotide sequence ID" value="NZ_MRTP01000006.1"/>
</dbReference>
<dbReference type="Proteomes" id="UP000187172">
    <property type="component" value="Unassembled WGS sequence"/>
</dbReference>
<dbReference type="PROSITE" id="PS01117">
    <property type="entry name" value="HTH_MARR_1"/>
    <property type="match status" value="1"/>
</dbReference>
<dbReference type="PANTHER" id="PTHR33164">
    <property type="entry name" value="TRANSCRIPTIONAL REGULATOR, MARR FAMILY"/>
    <property type="match status" value="1"/>
</dbReference>
<evidence type="ECO:0000313" key="5">
    <source>
        <dbReference type="EMBL" id="OMF52651.1"/>
    </source>
</evidence>
<keyword evidence="2" id="KW-0238">DNA-binding</keyword>
<dbReference type="InterPro" id="IPR036388">
    <property type="entry name" value="WH-like_DNA-bd_sf"/>
</dbReference>
<dbReference type="InterPro" id="IPR036390">
    <property type="entry name" value="WH_DNA-bd_sf"/>
</dbReference>
<dbReference type="GO" id="GO:0003677">
    <property type="term" value="F:DNA binding"/>
    <property type="evidence" value="ECO:0007669"/>
    <property type="project" value="UniProtKB-KW"/>
</dbReference>
<name>A0A1R1ELF6_9BACL</name>
<dbReference type="InterPro" id="IPR000835">
    <property type="entry name" value="HTH_MarR-typ"/>
</dbReference>
<dbReference type="AlphaFoldDB" id="A0A1R1ELF6"/>
<proteinExistence type="predicted"/>
<dbReference type="InterPro" id="IPR039422">
    <property type="entry name" value="MarR/SlyA-like"/>
</dbReference>
<dbReference type="GO" id="GO:0003700">
    <property type="term" value="F:DNA-binding transcription factor activity"/>
    <property type="evidence" value="ECO:0007669"/>
    <property type="project" value="InterPro"/>
</dbReference>
<dbReference type="PROSITE" id="PS50995">
    <property type="entry name" value="HTH_MARR_2"/>
    <property type="match status" value="1"/>
</dbReference>
<gene>
    <name evidence="5" type="ORF">BK138_21465</name>
</gene>